<feature type="transmembrane region" description="Helical" evidence="1">
    <location>
        <begin position="333"/>
        <end position="354"/>
    </location>
</feature>
<sequence length="368" mass="43321">MYLLITIISKLLKTSRISILDGLRVFAILIVIISHYLHKYDLHGNQFLEFVQNYGYFGVPFFFVISGFVILYSLETTNSYKDFLKKRYIRLAPGMLICSIITFSFFKFIYTGDGYTNSKSFANLLIANTFIDPHVFNLPSGTLKYYYIDGSYWSLWVEVCFYLLIGFLYFKNRENYIQNFVLICAIGFPIYFTLSSSFAHKFLEPYLSTPTLDYLKLISRCLVLFRESFWFMIGMFLYKLYHDKTDKKYILYIIICGVILVLQEKLDIGFSFLTIFTLAIYLTFIYQPKCLNFLTNPIITKIGVSSYSIYLIHSYLGSGIIEMYNHHIGRESYVIYFVMIISVILFGLFSYKYLERPISNFIKKILFK</sequence>
<dbReference type="Proteomes" id="UP000510643">
    <property type="component" value="Chromosome"/>
</dbReference>
<feature type="transmembrane region" description="Helical" evidence="1">
    <location>
        <begin position="88"/>
        <end position="110"/>
    </location>
</feature>
<keyword evidence="1" id="KW-0812">Transmembrane</keyword>
<keyword evidence="1" id="KW-0472">Membrane</keyword>
<dbReference type="InterPro" id="IPR050879">
    <property type="entry name" value="Acyltransferase_3"/>
</dbReference>
<dbReference type="GO" id="GO:0016020">
    <property type="term" value="C:membrane"/>
    <property type="evidence" value="ECO:0007669"/>
    <property type="project" value="TreeGrafter"/>
</dbReference>
<feature type="transmembrane region" description="Helical" evidence="1">
    <location>
        <begin position="57"/>
        <end position="76"/>
    </location>
</feature>
<feature type="domain" description="Acyltransferase 3" evidence="2">
    <location>
        <begin position="19"/>
        <end position="345"/>
    </location>
</feature>
<keyword evidence="1" id="KW-1133">Transmembrane helix</keyword>
<organism evidence="3 4">
    <name type="scientific">Empedobacter falsenii</name>
    <dbReference type="NCBI Taxonomy" id="343874"/>
    <lineage>
        <taxon>Bacteria</taxon>
        <taxon>Pseudomonadati</taxon>
        <taxon>Bacteroidota</taxon>
        <taxon>Flavobacteriia</taxon>
        <taxon>Flavobacteriales</taxon>
        <taxon>Weeksellaceae</taxon>
        <taxon>Empedobacter</taxon>
    </lineage>
</organism>
<evidence type="ECO:0000313" key="3">
    <source>
        <dbReference type="EMBL" id="QLL59288.1"/>
    </source>
</evidence>
<protein>
    <submittedName>
        <fullName evidence="3">Acyltransferase</fullName>
    </submittedName>
</protein>
<keyword evidence="3" id="KW-0012">Acyltransferase</keyword>
<gene>
    <name evidence="3" type="ORF">FH779_14855</name>
</gene>
<feature type="transmembrane region" description="Helical" evidence="1">
    <location>
        <begin position="298"/>
        <end position="321"/>
    </location>
</feature>
<feature type="transmembrane region" description="Helical" evidence="1">
    <location>
        <begin position="270"/>
        <end position="286"/>
    </location>
</feature>
<dbReference type="KEGG" id="efal:FH779_14855"/>
<proteinExistence type="predicted"/>
<name>A0A7H9DVP8_9FLAO</name>
<dbReference type="AlphaFoldDB" id="A0A7H9DVP8"/>
<feature type="transmembrane region" description="Helical" evidence="1">
    <location>
        <begin position="177"/>
        <end position="194"/>
    </location>
</feature>
<evidence type="ECO:0000313" key="4">
    <source>
        <dbReference type="Proteomes" id="UP000510643"/>
    </source>
</evidence>
<keyword evidence="4" id="KW-1185">Reference proteome</keyword>
<feature type="transmembrane region" description="Helical" evidence="1">
    <location>
        <begin position="214"/>
        <end position="237"/>
    </location>
</feature>
<dbReference type="PANTHER" id="PTHR23028:SF53">
    <property type="entry name" value="ACYL_TRANSF_3 DOMAIN-CONTAINING PROTEIN"/>
    <property type="match status" value="1"/>
</dbReference>
<dbReference type="GO" id="GO:0000271">
    <property type="term" value="P:polysaccharide biosynthetic process"/>
    <property type="evidence" value="ECO:0007669"/>
    <property type="project" value="TreeGrafter"/>
</dbReference>
<dbReference type="EMBL" id="CP040908">
    <property type="protein sequence ID" value="QLL59288.1"/>
    <property type="molecule type" value="Genomic_DNA"/>
</dbReference>
<dbReference type="InterPro" id="IPR002656">
    <property type="entry name" value="Acyl_transf_3_dom"/>
</dbReference>
<feature type="transmembrane region" description="Helical" evidence="1">
    <location>
        <begin position="21"/>
        <end position="37"/>
    </location>
</feature>
<dbReference type="Pfam" id="PF01757">
    <property type="entry name" value="Acyl_transf_3"/>
    <property type="match status" value="1"/>
</dbReference>
<evidence type="ECO:0000259" key="2">
    <source>
        <dbReference type="Pfam" id="PF01757"/>
    </source>
</evidence>
<dbReference type="PANTHER" id="PTHR23028">
    <property type="entry name" value="ACETYLTRANSFERASE"/>
    <property type="match status" value="1"/>
</dbReference>
<dbReference type="GO" id="GO:0016747">
    <property type="term" value="F:acyltransferase activity, transferring groups other than amino-acyl groups"/>
    <property type="evidence" value="ECO:0007669"/>
    <property type="project" value="InterPro"/>
</dbReference>
<evidence type="ECO:0000256" key="1">
    <source>
        <dbReference type="SAM" id="Phobius"/>
    </source>
</evidence>
<accession>A0A7H9DVP8</accession>
<feature type="transmembrane region" description="Helical" evidence="1">
    <location>
        <begin position="249"/>
        <end position="264"/>
    </location>
</feature>
<feature type="transmembrane region" description="Helical" evidence="1">
    <location>
        <begin position="152"/>
        <end position="170"/>
    </location>
</feature>
<reference evidence="3 4" key="1">
    <citation type="submission" date="2019-06" db="EMBL/GenBank/DDBJ databases">
        <title>Emergence of pandrug resistant Empedobacter falsenii in China.</title>
        <authorList>
            <person name="Dong N."/>
            <person name="Chen S."/>
            <person name="Zhang R."/>
        </authorList>
    </citation>
    <scope>NUCLEOTIDE SEQUENCE [LARGE SCALE GENOMIC DNA]</scope>
    <source>
        <strain evidence="3 4">1681-1</strain>
    </source>
</reference>
<keyword evidence="3" id="KW-0808">Transferase</keyword>